<dbReference type="EMBL" id="VDBS01000055">
    <property type="protein sequence ID" value="TNB56399.1"/>
    <property type="molecule type" value="Genomic_DNA"/>
</dbReference>
<comment type="caution">
    <text evidence="1">The sequence shown here is derived from an EMBL/GenBank/DDBJ whole genome shotgun (WGS) entry which is preliminary data.</text>
</comment>
<evidence type="ECO:0000313" key="1">
    <source>
        <dbReference type="EMBL" id="TNB56399.1"/>
    </source>
</evidence>
<sequence length="139" mass="16469">MNDKNLIDYVIKLPKKDMLILDALVKLNHKSNIVFACEDEEDEKKVGFLFTELLLGADYNFYGDEININKDYFKIKALLKDETKDKILEKLETLLMTYELKDKILDTKGKNERFTANKEFYHLEELLLNHYEEKLLGKE</sequence>
<gene>
    <name evidence="1" type="ORF">FDW42_07535</name>
</gene>
<organism evidence="1 2">
    <name type="scientific">Campylobacter helveticus</name>
    <dbReference type="NCBI Taxonomy" id="28898"/>
    <lineage>
        <taxon>Bacteria</taxon>
        <taxon>Pseudomonadati</taxon>
        <taxon>Campylobacterota</taxon>
        <taxon>Epsilonproteobacteria</taxon>
        <taxon>Campylobacterales</taxon>
        <taxon>Campylobacteraceae</taxon>
        <taxon>Campylobacter</taxon>
    </lineage>
</organism>
<dbReference type="RefSeq" id="WP_131937980.1">
    <property type="nucleotide sequence ID" value="NZ_CP037749.1"/>
</dbReference>
<name>A0AAX2UHA7_9BACT</name>
<dbReference type="AlphaFoldDB" id="A0AAX2UHA7"/>
<accession>A0AAX2UHA7</accession>
<proteinExistence type="predicted"/>
<reference evidence="1 2" key="1">
    <citation type="submission" date="2019-05" db="EMBL/GenBank/DDBJ databases">
        <title>Draft genomes of eight strains of Campylobacter helveticus isolated from cats and a dog in New Zealand.</title>
        <authorList>
            <person name="Bojanic K."/>
            <person name="Midwinter A.C."/>
            <person name="Biggs P.J."/>
            <person name="Acke E."/>
            <person name="Cornelius A.J."/>
            <person name="Marshall J.C."/>
        </authorList>
    </citation>
    <scope>NUCLEOTIDE SEQUENCE [LARGE SCALE GENOMIC DNA]</scope>
    <source>
        <strain evidence="1 2">ACP123b</strain>
    </source>
</reference>
<evidence type="ECO:0000313" key="2">
    <source>
        <dbReference type="Proteomes" id="UP000306813"/>
    </source>
</evidence>
<dbReference type="Proteomes" id="UP000306813">
    <property type="component" value="Unassembled WGS sequence"/>
</dbReference>
<protein>
    <submittedName>
        <fullName evidence="1">Uncharacterized protein</fullName>
    </submittedName>
</protein>